<reference evidence="1" key="1">
    <citation type="submission" date="2020-11" db="EMBL/GenBank/DDBJ databases">
        <authorList>
            <person name="Tran Van P."/>
        </authorList>
    </citation>
    <scope>NUCLEOTIDE SEQUENCE</scope>
</reference>
<dbReference type="AlphaFoldDB" id="A0A7R9F4Z1"/>
<evidence type="ECO:0000313" key="1">
    <source>
        <dbReference type="EMBL" id="CAD7446873.1"/>
    </source>
</evidence>
<gene>
    <name evidence="1" type="ORF">TBIB3V08_LOCUS9193</name>
</gene>
<sequence length="138" mass="16054">MEIQSEKKISYVQARKEYVSSLAPLDFTCNSVYTFVTGYRQQKLLTHPADHKYKLRHHLRYEQFYDRVAAIFDDVIPGKCTRWRMSTRVMNSVLVTQDLEFLQSCRSFERTVGALISSNIKTTCFSRGSDMLSTFMAS</sequence>
<accession>A0A7R9F4Z1</accession>
<protein>
    <submittedName>
        <fullName evidence="1">Uncharacterized protein</fullName>
    </submittedName>
</protein>
<dbReference type="EMBL" id="OD568356">
    <property type="protein sequence ID" value="CAD7446873.1"/>
    <property type="molecule type" value="Genomic_DNA"/>
</dbReference>
<name>A0A7R9F4Z1_9NEOP</name>
<organism evidence="1">
    <name type="scientific">Timema bartmani</name>
    <dbReference type="NCBI Taxonomy" id="61472"/>
    <lineage>
        <taxon>Eukaryota</taxon>
        <taxon>Metazoa</taxon>
        <taxon>Ecdysozoa</taxon>
        <taxon>Arthropoda</taxon>
        <taxon>Hexapoda</taxon>
        <taxon>Insecta</taxon>
        <taxon>Pterygota</taxon>
        <taxon>Neoptera</taxon>
        <taxon>Polyneoptera</taxon>
        <taxon>Phasmatodea</taxon>
        <taxon>Timematodea</taxon>
        <taxon>Timematoidea</taxon>
        <taxon>Timematidae</taxon>
        <taxon>Timema</taxon>
    </lineage>
</organism>
<proteinExistence type="predicted"/>